<reference evidence="1 2" key="1">
    <citation type="journal article" date="2016" name="Mol. Biol. Evol.">
        <title>Comparative Genomics of Early-Diverging Mushroom-Forming Fungi Provides Insights into the Origins of Lignocellulose Decay Capabilities.</title>
        <authorList>
            <person name="Nagy L.G."/>
            <person name="Riley R."/>
            <person name="Tritt A."/>
            <person name="Adam C."/>
            <person name="Daum C."/>
            <person name="Floudas D."/>
            <person name="Sun H."/>
            <person name="Yadav J.S."/>
            <person name="Pangilinan J."/>
            <person name="Larsson K.H."/>
            <person name="Matsuura K."/>
            <person name="Barry K."/>
            <person name="Labutti K."/>
            <person name="Kuo R."/>
            <person name="Ohm R.A."/>
            <person name="Bhattacharya S.S."/>
            <person name="Shirouzu T."/>
            <person name="Yoshinaga Y."/>
            <person name="Martin F.M."/>
            <person name="Grigoriev I.V."/>
            <person name="Hibbett D.S."/>
        </authorList>
    </citation>
    <scope>NUCLEOTIDE SEQUENCE [LARGE SCALE GENOMIC DNA]</scope>
    <source>
        <strain evidence="1 2">L-15889</strain>
    </source>
</reference>
<accession>A0A165LHR8</accession>
<name>A0A165LHR8_9APHY</name>
<organism evidence="1 2">
    <name type="scientific">Daedalea quercina L-15889</name>
    <dbReference type="NCBI Taxonomy" id="1314783"/>
    <lineage>
        <taxon>Eukaryota</taxon>
        <taxon>Fungi</taxon>
        <taxon>Dikarya</taxon>
        <taxon>Basidiomycota</taxon>
        <taxon>Agaricomycotina</taxon>
        <taxon>Agaricomycetes</taxon>
        <taxon>Polyporales</taxon>
        <taxon>Fomitopsis</taxon>
    </lineage>
</organism>
<dbReference type="EMBL" id="KV429129">
    <property type="protein sequence ID" value="KZT64435.1"/>
    <property type="molecule type" value="Genomic_DNA"/>
</dbReference>
<evidence type="ECO:0008006" key="3">
    <source>
        <dbReference type="Google" id="ProtNLM"/>
    </source>
</evidence>
<sequence>MDTAKKAIPPEATDKIIDFLEDNPAALVASSRVHSNWRPRAQWLLFTRIFFRDRQAYGSMRRVLQSTGRDSIKKHCEHTTHLEIIDDKTRPYAHAIPLTFSGLFPTLLSITYRNARWNEKIHLHPDPTIFDSLSTFSCVTTLELHTCEFRAFRDFVRFVSAFRSLRDLTLVRVNLGKQSLIIIVPTANASLGKELKLNRFHVEHLVSEETALTELLCWLVLTPSGQTVKELQIRQQDMALVLPMSFHASLEVLLESLGSSITSLDAPIFLHGIYCATGAGSRADIDSFIDVNSGFNTNSQLQSLVLRYTFREEWQIAWMRILRTLTTMASIHLRSLEFVLTIFSASVADVAGAMDIAEAKESWAPINSIIGDSVSGRYFSELKRAAVTLEWHIADTLPSSDVKRLQGAIEEGMKELDWHKRDILVITHHEHSFTLPPAKLENVEQTTDAM</sequence>
<dbReference type="OrthoDB" id="2793270at2759"/>
<gene>
    <name evidence="1" type="ORF">DAEQUDRAFT_612247</name>
</gene>
<evidence type="ECO:0000313" key="1">
    <source>
        <dbReference type="EMBL" id="KZT64435.1"/>
    </source>
</evidence>
<dbReference type="Proteomes" id="UP000076727">
    <property type="component" value="Unassembled WGS sequence"/>
</dbReference>
<evidence type="ECO:0000313" key="2">
    <source>
        <dbReference type="Proteomes" id="UP000076727"/>
    </source>
</evidence>
<protein>
    <recommendedName>
        <fullName evidence="3">F-box domain-containing protein</fullName>
    </recommendedName>
</protein>
<proteinExistence type="predicted"/>
<dbReference type="AlphaFoldDB" id="A0A165LHR8"/>
<keyword evidence="2" id="KW-1185">Reference proteome</keyword>